<feature type="compositionally biased region" description="Polar residues" evidence="8">
    <location>
        <begin position="432"/>
        <end position="441"/>
    </location>
</feature>
<dbReference type="PROSITE" id="PS00972">
    <property type="entry name" value="USP_1"/>
    <property type="match status" value="1"/>
</dbReference>
<feature type="compositionally biased region" description="Polar residues" evidence="8">
    <location>
        <begin position="1306"/>
        <end position="1316"/>
    </location>
</feature>
<dbReference type="GO" id="GO:0006508">
    <property type="term" value="P:proteolysis"/>
    <property type="evidence" value="ECO:0007669"/>
    <property type="project" value="UniProtKB-KW"/>
</dbReference>
<evidence type="ECO:0000256" key="3">
    <source>
        <dbReference type="ARBA" id="ARBA00012759"/>
    </source>
</evidence>
<feature type="region of interest" description="Disordered" evidence="8">
    <location>
        <begin position="954"/>
        <end position="1062"/>
    </location>
</feature>
<dbReference type="InterPro" id="IPR001394">
    <property type="entry name" value="Peptidase_C19_UCH"/>
</dbReference>
<keyword evidence="7" id="KW-0788">Thiol protease</keyword>
<comment type="similarity">
    <text evidence="2">Belongs to the peptidase C19 family.</text>
</comment>
<evidence type="ECO:0000259" key="9">
    <source>
        <dbReference type="PROSITE" id="PS50235"/>
    </source>
</evidence>
<feature type="region of interest" description="Disordered" evidence="8">
    <location>
        <begin position="1289"/>
        <end position="1318"/>
    </location>
</feature>
<dbReference type="STRING" id="38488.A0A4Y8DBY3"/>
<evidence type="ECO:0000256" key="4">
    <source>
        <dbReference type="ARBA" id="ARBA00022670"/>
    </source>
</evidence>
<evidence type="ECO:0000259" key="10">
    <source>
        <dbReference type="PROSITE" id="PS51283"/>
    </source>
</evidence>
<dbReference type="EC" id="3.4.19.12" evidence="3"/>
<keyword evidence="12" id="KW-1185">Reference proteome</keyword>
<evidence type="ECO:0000256" key="2">
    <source>
        <dbReference type="ARBA" id="ARBA00009085"/>
    </source>
</evidence>
<keyword evidence="4" id="KW-0645">Protease</keyword>
<gene>
    <name evidence="11" type="ORF">BOTCAL_0065g00110</name>
</gene>
<dbReference type="CDD" id="cd02674">
    <property type="entry name" value="Peptidase_C19R"/>
    <property type="match status" value="1"/>
</dbReference>
<dbReference type="GO" id="GO:0016579">
    <property type="term" value="P:protein deubiquitination"/>
    <property type="evidence" value="ECO:0007669"/>
    <property type="project" value="InterPro"/>
</dbReference>
<feature type="region of interest" description="Disordered" evidence="8">
    <location>
        <begin position="1386"/>
        <end position="1416"/>
    </location>
</feature>
<dbReference type="PROSITE" id="PS00973">
    <property type="entry name" value="USP_2"/>
    <property type="match status" value="1"/>
</dbReference>
<dbReference type="GO" id="GO:0004843">
    <property type="term" value="F:cysteine-type deubiquitinase activity"/>
    <property type="evidence" value="ECO:0007669"/>
    <property type="project" value="UniProtKB-EC"/>
</dbReference>
<dbReference type="SUPFAM" id="SSF143791">
    <property type="entry name" value="DUSP-like"/>
    <property type="match status" value="1"/>
</dbReference>
<dbReference type="SUPFAM" id="SSF54001">
    <property type="entry name" value="Cysteine proteinases"/>
    <property type="match status" value="1"/>
</dbReference>
<dbReference type="InterPro" id="IPR050185">
    <property type="entry name" value="Ub_carboxyl-term_hydrolase"/>
</dbReference>
<feature type="compositionally biased region" description="Low complexity" evidence="8">
    <location>
        <begin position="1386"/>
        <end position="1398"/>
    </location>
</feature>
<dbReference type="EMBL" id="PHWZ01000065">
    <property type="protein sequence ID" value="TEY75110.1"/>
    <property type="molecule type" value="Genomic_DNA"/>
</dbReference>
<dbReference type="PROSITE" id="PS51283">
    <property type="entry name" value="DUSP"/>
    <property type="match status" value="1"/>
</dbReference>
<name>A0A4Y8DBY3_9HELO</name>
<accession>A0A4Y8DBY3</accession>
<keyword evidence="6" id="KW-0378">Hydrolase</keyword>
<reference evidence="11 12" key="1">
    <citation type="submission" date="2017-11" db="EMBL/GenBank/DDBJ databases">
        <title>Comparative genomics of Botrytis spp.</title>
        <authorList>
            <person name="Valero-Jimenez C.A."/>
            <person name="Tapia P."/>
            <person name="Veloso J."/>
            <person name="Silva-Moreno E."/>
            <person name="Staats M."/>
            <person name="Valdes J.H."/>
            <person name="Van Kan J.A.L."/>
        </authorList>
    </citation>
    <scope>NUCLEOTIDE SEQUENCE [LARGE SCALE GENOMIC DNA]</scope>
    <source>
        <strain evidence="11 12">MUCL2830</strain>
    </source>
</reference>
<evidence type="ECO:0000256" key="7">
    <source>
        <dbReference type="ARBA" id="ARBA00022807"/>
    </source>
</evidence>
<dbReference type="PROSITE" id="PS50235">
    <property type="entry name" value="USP_3"/>
    <property type="match status" value="1"/>
</dbReference>
<evidence type="ECO:0000256" key="5">
    <source>
        <dbReference type="ARBA" id="ARBA00022786"/>
    </source>
</evidence>
<feature type="compositionally biased region" description="Low complexity" evidence="8">
    <location>
        <begin position="419"/>
        <end position="431"/>
    </location>
</feature>
<feature type="region of interest" description="Disordered" evidence="8">
    <location>
        <begin position="1471"/>
        <end position="1492"/>
    </location>
</feature>
<dbReference type="OrthoDB" id="952271at2759"/>
<dbReference type="InterPro" id="IPR038765">
    <property type="entry name" value="Papain-like_cys_pep_sf"/>
</dbReference>
<protein>
    <recommendedName>
        <fullName evidence="3">ubiquitinyl hydrolase 1</fullName>
        <ecNumber evidence="3">3.4.19.12</ecNumber>
    </recommendedName>
</protein>
<feature type="compositionally biased region" description="Basic and acidic residues" evidence="8">
    <location>
        <begin position="1482"/>
        <end position="1492"/>
    </location>
</feature>
<feature type="region of interest" description="Disordered" evidence="8">
    <location>
        <begin position="1"/>
        <end position="34"/>
    </location>
</feature>
<dbReference type="Pfam" id="PF00443">
    <property type="entry name" value="UCH"/>
    <property type="match status" value="2"/>
</dbReference>
<evidence type="ECO:0000256" key="6">
    <source>
        <dbReference type="ARBA" id="ARBA00022801"/>
    </source>
</evidence>
<dbReference type="InterPro" id="IPR035927">
    <property type="entry name" value="DUSP-like_sf"/>
</dbReference>
<dbReference type="InterPro" id="IPR028889">
    <property type="entry name" value="USP"/>
</dbReference>
<evidence type="ECO:0000313" key="11">
    <source>
        <dbReference type="EMBL" id="TEY75110.1"/>
    </source>
</evidence>
<evidence type="ECO:0000256" key="1">
    <source>
        <dbReference type="ARBA" id="ARBA00000707"/>
    </source>
</evidence>
<comment type="catalytic activity">
    <reaction evidence="1">
        <text>Thiol-dependent hydrolysis of ester, thioester, amide, peptide and isopeptide bonds formed by the C-terminal Gly of ubiquitin (a 76-residue protein attached to proteins as an intracellular targeting signal).</text>
        <dbReference type="EC" id="3.4.19.12"/>
    </reaction>
</comment>
<comment type="caution">
    <text evidence="11">The sequence shown here is derived from an EMBL/GenBank/DDBJ whole genome shotgun (WGS) entry which is preliminary data.</text>
</comment>
<sequence length="1492" mass="165201">MGGAEDMPQRSSSPLKRPASELEPDVPLSSQKEDVDMVMVPDTQEDSEVAIAAPTAIRAVSMDMLRDESTKEDAAQSVTATENVQDIDPKTEIPPIDVQVATVTSLIRAARDGPLTEGDKTYLVSRKWLEKVTSNTSDARAKSKKVVEETIGPVDNSNIIQQIIPQPGREDFVQLKHGIGEDLFELFPGDAWDMVLEWHDIMTGTKPIVRFAHNTNPDKGPNAIANVSYEYHPPIFHIHRVWSELGDKVDAATKSANPDAPVVVASRSMRMHDFLKLIKEIAGVPIKQKIRLWRVPRTLPAADPALSIANGAATPPSSRPGTPIVDTNATAPEVQDSWKKLLLGVADFTKVERDSGRMKIEFEDSTVNENYNGNLNLGQLGLGDDQAIVIDELVEGKDGFVSNTRVSPNGKANGVGRKNNSSIIVSSQNNSGRNSPAPSSSYNLRSFNRKTKNGRTPGTVGLGNLGNTCYMNSALQCVRSVEELTKYFVHDVYKEELNSDNPLGHGGCVAKAYADLLKEIYKEPAPVSVQPRNFKNTVSRFATQFSGYGQQDSQEFIGFLLDGLQEDLSRVRKKPYIEKPDSTDEMIGNPEAIREMATKVWDITKQRDDSVIADLFTGMYKSTLVCPHCDKVSITFDPFNNMTLQLPIESIWTRIVNFFPLNDKPVSVVVETDKHASVGTLKRIISQKVGVPAERIFSCEVYEGKFYKWYLDHEVASEAIEGVKDIANFYELETTPTNLPKDSGNKHTGFGKNNSTDNENLPWDSPEAEKLLVPVFHRRPKRERFGKKPTSGSWELTLTPHFIVINRNEARSEEAIKRKLLEKVSTFTTWPSINDEYDPSSASESIDPDLVVTTGSDADSSGDGKFVAQSLDGEDELVDVAMKDSNSVHESTEQSPNAPLKVFNSRRPKWIDPAEFLAPELQNLFEISYIVDAKGGIPTAWAVNLDSTRYPKISERNPQVHQINEDDTSNDYDAIDSTAGSISSKSSRESSDDANGLAPSITRMTEDLESDDDALKPISPHRALPVRPAAPKSGARGKSVARKRQQSEAESEQDAPDDGPLIRLGEGVVVDWNEDAWETLFGSYNDSDDFRGRPTYENPPTLVDLALDSKRQARESRRKQGITLEDCLDEFGKEEILSEMDTWYCPRCKEHRRASKKFEIWRTPDILIMHLKRFSASGFQRNKLVDHVDFPIEGLDLSSRVIESQDGKEEIYDLIAVDDHYGGMGGGHYTAFAKNFSDQKWYEYNDSSVSETKNLNSMVTKNAYLLFYRRRSSEPLGGKALRDIVNSLDNASSDEEDSGEGRRLGENSSQHGSPSALTGVGAALHRPELGSEDGGAMTTVNLQALEHAPLDNDDNQDMSDQNNVAPNLHQQSWGFEAFNHNSPTFASGAASEAGEAGSLYGSDGIEHGSNPDQATKDERELEFNNAMVDEDYQESYIPDTDVEGPNPLDVMAISNAVKQWNRAEQHNYEIPVDTQEDEEPATEIHVEEGEGV</sequence>
<feature type="compositionally biased region" description="Acidic residues" evidence="8">
    <location>
        <begin position="965"/>
        <end position="974"/>
    </location>
</feature>
<keyword evidence="5" id="KW-0833">Ubl conjugation pathway</keyword>
<dbReference type="Gene3D" id="3.90.70.10">
    <property type="entry name" value="Cysteine proteinases"/>
    <property type="match status" value="2"/>
</dbReference>
<feature type="domain" description="DUSP" evidence="10">
    <location>
        <begin position="94"/>
        <end position="213"/>
    </location>
</feature>
<dbReference type="InterPro" id="IPR018200">
    <property type="entry name" value="USP_CS"/>
</dbReference>
<dbReference type="Pfam" id="PF06337">
    <property type="entry name" value="DUSP"/>
    <property type="match status" value="1"/>
</dbReference>
<organism evidence="11 12">
    <name type="scientific">Botryotinia calthae</name>
    <dbReference type="NCBI Taxonomy" id="38488"/>
    <lineage>
        <taxon>Eukaryota</taxon>
        <taxon>Fungi</taxon>
        <taxon>Dikarya</taxon>
        <taxon>Ascomycota</taxon>
        <taxon>Pezizomycotina</taxon>
        <taxon>Leotiomycetes</taxon>
        <taxon>Helotiales</taxon>
        <taxon>Sclerotiniaceae</taxon>
        <taxon>Botryotinia</taxon>
    </lineage>
</organism>
<dbReference type="Gene3D" id="3.30.2230.10">
    <property type="entry name" value="DUSP-like"/>
    <property type="match status" value="1"/>
</dbReference>
<dbReference type="InterPro" id="IPR006615">
    <property type="entry name" value="Pept_C19_DUSP"/>
</dbReference>
<dbReference type="Proteomes" id="UP000297299">
    <property type="component" value="Unassembled WGS sequence"/>
</dbReference>
<evidence type="ECO:0000313" key="12">
    <source>
        <dbReference type="Proteomes" id="UP000297299"/>
    </source>
</evidence>
<proteinExistence type="inferred from homology"/>
<dbReference type="PANTHER" id="PTHR21646">
    <property type="entry name" value="UBIQUITIN CARBOXYL-TERMINAL HYDROLASE"/>
    <property type="match status" value="1"/>
</dbReference>
<feature type="domain" description="USP" evidence="9">
    <location>
        <begin position="460"/>
        <end position="1271"/>
    </location>
</feature>
<evidence type="ECO:0000256" key="8">
    <source>
        <dbReference type="SAM" id="MobiDB-lite"/>
    </source>
</evidence>
<dbReference type="PANTHER" id="PTHR21646:SF24">
    <property type="entry name" value="UBIQUITIN CARBOXYL-TERMINAL HYDROLASE"/>
    <property type="match status" value="1"/>
</dbReference>
<feature type="region of interest" description="Disordered" evidence="8">
    <location>
        <begin position="404"/>
        <end position="441"/>
    </location>
</feature>